<dbReference type="GO" id="GO:0000976">
    <property type="term" value="F:transcription cis-regulatory region binding"/>
    <property type="evidence" value="ECO:0007669"/>
    <property type="project" value="TreeGrafter"/>
</dbReference>
<keyword evidence="5" id="KW-0539">Nucleus</keyword>
<keyword evidence="9" id="KW-1185">Reference proteome</keyword>
<dbReference type="SMART" id="SM00774">
    <property type="entry name" value="WRKY"/>
    <property type="match status" value="1"/>
</dbReference>
<dbReference type="Proteomes" id="UP001279734">
    <property type="component" value="Unassembled WGS sequence"/>
</dbReference>
<comment type="caution">
    <text evidence="8">The sequence shown here is derived from an EMBL/GenBank/DDBJ whole genome shotgun (WGS) entry which is preliminary data.</text>
</comment>
<dbReference type="EMBL" id="BSYO01000031">
    <property type="protein sequence ID" value="GMH26578.1"/>
    <property type="molecule type" value="Genomic_DNA"/>
</dbReference>
<proteinExistence type="predicted"/>
<name>A0AAD3Y2E2_NEPGR</name>
<comment type="subcellular location">
    <subcellularLocation>
        <location evidence="1">Nucleus</location>
    </subcellularLocation>
</comment>
<keyword evidence="4" id="KW-0804">Transcription</keyword>
<reference evidence="8" key="1">
    <citation type="submission" date="2023-05" db="EMBL/GenBank/DDBJ databases">
        <title>Nepenthes gracilis genome sequencing.</title>
        <authorList>
            <person name="Fukushima K."/>
        </authorList>
    </citation>
    <scope>NUCLEOTIDE SEQUENCE</scope>
    <source>
        <strain evidence="8">SING2019-196</strain>
    </source>
</reference>
<organism evidence="8 9">
    <name type="scientific">Nepenthes gracilis</name>
    <name type="common">Slender pitcher plant</name>
    <dbReference type="NCBI Taxonomy" id="150966"/>
    <lineage>
        <taxon>Eukaryota</taxon>
        <taxon>Viridiplantae</taxon>
        <taxon>Streptophyta</taxon>
        <taxon>Embryophyta</taxon>
        <taxon>Tracheophyta</taxon>
        <taxon>Spermatophyta</taxon>
        <taxon>Magnoliopsida</taxon>
        <taxon>eudicotyledons</taxon>
        <taxon>Gunneridae</taxon>
        <taxon>Pentapetalae</taxon>
        <taxon>Caryophyllales</taxon>
        <taxon>Nepenthaceae</taxon>
        <taxon>Nepenthes</taxon>
    </lineage>
</organism>
<evidence type="ECO:0000256" key="4">
    <source>
        <dbReference type="ARBA" id="ARBA00023163"/>
    </source>
</evidence>
<accession>A0AAD3Y2E2</accession>
<evidence type="ECO:0000256" key="5">
    <source>
        <dbReference type="ARBA" id="ARBA00023242"/>
    </source>
</evidence>
<keyword evidence="2" id="KW-0805">Transcription regulation</keyword>
<evidence type="ECO:0000313" key="9">
    <source>
        <dbReference type="Proteomes" id="UP001279734"/>
    </source>
</evidence>
<dbReference type="Pfam" id="PF03106">
    <property type="entry name" value="WRKY"/>
    <property type="match status" value="1"/>
</dbReference>
<evidence type="ECO:0000256" key="1">
    <source>
        <dbReference type="ARBA" id="ARBA00004123"/>
    </source>
</evidence>
<dbReference type="SUPFAM" id="SSF118290">
    <property type="entry name" value="WRKY DNA-binding domain"/>
    <property type="match status" value="1"/>
</dbReference>
<dbReference type="InterPro" id="IPR044810">
    <property type="entry name" value="WRKY_plant"/>
</dbReference>
<feature type="compositionally biased region" description="Basic and acidic residues" evidence="6">
    <location>
        <begin position="219"/>
        <end position="233"/>
    </location>
</feature>
<evidence type="ECO:0000313" key="8">
    <source>
        <dbReference type="EMBL" id="GMH26578.1"/>
    </source>
</evidence>
<dbReference type="InterPro" id="IPR036576">
    <property type="entry name" value="WRKY_dom_sf"/>
</dbReference>
<keyword evidence="3" id="KW-0238">DNA-binding</keyword>
<evidence type="ECO:0000259" key="7">
    <source>
        <dbReference type="PROSITE" id="PS50811"/>
    </source>
</evidence>
<feature type="region of interest" description="Disordered" evidence="6">
    <location>
        <begin position="180"/>
        <end position="242"/>
    </location>
</feature>
<protein>
    <recommendedName>
        <fullName evidence="7">WRKY domain-containing protein</fullName>
    </recommendedName>
</protein>
<evidence type="ECO:0000256" key="2">
    <source>
        <dbReference type="ARBA" id="ARBA00023015"/>
    </source>
</evidence>
<sequence>MGEFADRTDDWDLQAIIKGRRSEESMLSMVGMEAEPSCGSSFGFGDYMQDTTTFLNELEQLYQPFLVSTSLCVELEEPPTEQPENRRRPLAVTANSKGRLSRKSKNKITVVHQATVDGSVHDKWRWRKYGQKPIKGSPYPRSYYRCSSSVGCQAKKHVEQSCVDPRTHIITYIAEHSHPLPTSRLSQAAAKRRKSPSSFQLEPTAPDHHELIVPDAEDEHSSKVGNEESGKVQEEEEEEEELAISNMAWDDDYFLGLEDSNGLAMELVYDPCSLNPFQTYFS</sequence>
<dbReference type="GO" id="GO:0003700">
    <property type="term" value="F:DNA-binding transcription factor activity"/>
    <property type="evidence" value="ECO:0007669"/>
    <property type="project" value="InterPro"/>
</dbReference>
<dbReference type="PANTHER" id="PTHR32096:SF80">
    <property type="entry name" value="WRKY TRANSCRIPTION FACTOR 27-RELATED"/>
    <property type="match status" value="1"/>
</dbReference>
<evidence type="ECO:0000256" key="6">
    <source>
        <dbReference type="SAM" id="MobiDB-lite"/>
    </source>
</evidence>
<dbReference type="GO" id="GO:0005634">
    <property type="term" value="C:nucleus"/>
    <property type="evidence" value="ECO:0007669"/>
    <property type="project" value="UniProtKB-SubCell"/>
</dbReference>
<dbReference type="Gene3D" id="2.20.25.80">
    <property type="entry name" value="WRKY domain"/>
    <property type="match status" value="1"/>
</dbReference>
<gene>
    <name evidence="8" type="ORF">Nepgr_028421</name>
</gene>
<feature type="domain" description="WRKY" evidence="7">
    <location>
        <begin position="122"/>
        <end position="181"/>
    </location>
</feature>
<evidence type="ECO:0000256" key="3">
    <source>
        <dbReference type="ARBA" id="ARBA00023125"/>
    </source>
</evidence>
<dbReference type="InterPro" id="IPR003657">
    <property type="entry name" value="WRKY_dom"/>
</dbReference>
<dbReference type="PANTHER" id="PTHR32096">
    <property type="entry name" value="WRKY TRANSCRIPTION FACTOR 30-RELATED-RELATED"/>
    <property type="match status" value="1"/>
</dbReference>
<dbReference type="AlphaFoldDB" id="A0AAD3Y2E2"/>
<dbReference type="PROSITE" id="PS50811">
    <property type="entry name" value="WRKY"/>
    <property type="match status" value="1"/>
</dbReference>